<evidence type="ECO:0000313" key="2">
    <source>
        <dbReference type="EMBL" id="QMU98053.1"/>
    </source>
</evidence>
<dbReference type="Proteomes" id="UP000515708">
    <property type="component" value="Chromosome"/>
</dbReference>
<organism evidence="2 3">
    <name type="scientific">Microbacterium esteraromaticum</name>
    <dbReference type="NCBI Taxonomy" id="57043"/>
    <lineage>
        <taxon>Bacteria</taxon>
        <taxon>Bacillati</taxon>
        <taxon>Actinomycetota</taxon>
        <taxon>Actinomycetes</taxon>
        <taxon>Micrococcales</taxon>
        <taxon>Microbacteriaceae</taxon>
        <taxon>Microbacterium</taxon>
    </lineage>
</organism>
<proteinExistence type="predicted"/>
<evidence type="ECO:0000256" key="1">
    <source>
        <dbReference type="SAM" id="MobiDB-lite"/>
    </source>
</evidence>
<gene>
    <name evidence="2" type="ORF">FVO59_13240</name>
</gene>
<sequence length="94" mass="10921">MSTVLLTDDRQQSASIHPPDTEGRQILSIPDRDGLERLTLADRLTFRVGLWLLQRSTRVRDEKYPSPTPDLDRRPLRETEAINLLVWGLQRNML</sequence>
<feature type="region of interest" description="Disordered" evidence="1">
    <location>
        <begin position="1"/>
        <end position="28"/>
    </location>
</feature>
<protein>
    <submittedName>
        <fullName evidence="2">Uncharacterized protein</fullName>
    </submittedName>
</protein>
<accession>A0A7D7WIL9</accession>
<reference evidence="2 3" key="1">
    <citation type="journal article" date="2020" name="Front. Microbiol.">
        <title>Design of Bacterial Strain-Specific qPCR Assays Using NGS Data and Publicly Available Resources and Its Application to Track Biocontrol Strains.</title>
        <authorList>
            <person name="Hernandez I."/>
            <person name="Sant C."/>
            <person name="Martinez R."/>
            <person name="Fernandez C."/>
        </authorList>
    </citation>
    <scope>NUCLEOTIDE SEQUENCE [LARGE SCALE GENOMIC DNA]</scope>
    <source>
        <strain evidence="2 3">B24</strain>
    </source>
</reference>
<evidence type="ECO:0000313" key="3">
    <source>
        <dbReference type="Proteomes" id="UP000515708"/>
    </source>
</evidence>
<dbReference type="EMBL" id="CP043732">
    <property type="protein sequence ID" value="QMU98053.1"/>
    <property type="molecule type" value="Genomic_DNA"/>
</dbReference>
<name>A0A7D7WIL9_9MICO</name>
<dbReference type="AlphaFoldDB" id="A0A7D7WIL9"/>
<dbReference type="RefSeq" id="WP_182253064.1">
    <property type="nucleotide sequence ID" value="NZ_CP043732.1"/>
</dbReference>